<proteinExistence type="predicted"/>
<dbReference type="InterPro" id="IPR029044">
    <property type="entry name" value="Nucleotide-diphossugar_trans"/>
</dbReference>
<keyword evidence="2" id="KW-0808">Transferase</keyword>
<dbReference type="Proteomes" id="UP000254208">
    <property type="component" value="Unassembled WGS sequence"/>
</dbReference>
<dbReference type="AlphaFoldDB" id="A0A379FXZ2"/>
<reference evidence="2 3" key="1">
    <citation type="submission" date="2018-06" db="EMBL/GenBank/DDBJ databases">
        <authorList>
            <consortium name="Pathogen Informatics"/>
            <person name="Doyle S."/>
        </authorList>
    </citation>
    <scope>NUCLEOTIDE SEQUENCE [LARGE SCALE GENOMIC DNA]</scope>
    <source>
        <strain evidence="2 3">NCTC11801</strain>
    </source>
</reference>
<dbReference type="Pfam" id="PF00535">
    <property type="entry name" value="Glycos_transf_2"/>
    <property type="match status" value="1"/>
</dbReference>
<name>A0A379FXZ2_PRORE</name>
<evidence type="ECO:0000259" key="1">
    <source>
        <dbReference type="Pfam" id="PF00535"/>
    </source>
</evidence>
<evidence type="ECO:0000313" key="2">
    <source>
        <dbReference type="EMBL" id="SUC33598.1"/>
    </source>
</evidence>
<dbReference type="Gene3D" id="3.90.550.10">
    <property type="entry name" value="Spore Coat Polysaccharide Biosynthesis Protein SpsA, Chain A"/>
    <property type="match status" value="1"/>
</dbReference>
<organism evidence="2 3">
    <name type="scientific">Providencia rettgeri</name>
    <dbReference type="NCBI Taxonomy" id="587"/>
    <lineage>
        <taxon>Bacteria</taxon>
        <taxon>Pseudomonadati</taxon>
        <taxon>Pseudomonadota</taxon>
        <taxon>Gammaproteobacteria</taxon>
        <taxon>Enterobacterales</taxon>
        <taxon>Morganellaceae</taxon>
        <taxon>Providencia</taxon>
    </lineage>
</organism>
<dbReference type="CDD" id="cd00761">
    <property type="entry name" value="Glyco_tranf_GTA_type"/>
    <property type="match status" value="1"/>
</dbReference>
<accession>A0A379FXZ2</accession>
<feature type="domain" description="Glycosyltransferase 2-like" evidence="1">
    <location>
        <begin position="4"/>
        <end position="108"/>
    </location>
</feature>
<dbReference type="PANTHER" id="PTHR43685">
    <property type="entry name" value="GLYCOSYLTRANSFERASE"/>
    <property type="match status" value="1"/>
</dbReference>
<dbReference type="SUPFAM" id="SSF53448">
    <property type="entry name" value="Nucleotide-diphospho-sugar transferases"/>
    <property type="match status" value="1"/>
</dbReference>
<gene>
    <name evidence="2" type="ORF">NCTC11801_04640</name>
</gene>
<dbReference type="EMBL" id="UGTZ01000001">
    <property type="protein sequence ID" value="SUC33598.1"/>
    <property type="molecule type" value="Genomic_DNA"/>
</dbReference>
<dbReference type="InterPro" id="IPR050834">
    <property type="entry name" value="Glycosyltransf_2"/>
</dbReference>
<dbReference type="PANTHER" id="PTHR43685:SF2">
    <property type="entry name" value="GLYCOSYLTRANSFERASE 2-LIKE DOMAIN-CONTAINING PROTEIN"/>
    <property type="match status" value="1"/>
</dbReference>
<protein>
    <submittedName>
        <fullName evidence="2">Putative glycosyl transferase</fullName>
    </submittedName>
</protein>
<dbReference type="InterPro" id="IPR001173">
    <property type="entry name" value="Glyco_trans_2-like"/>
</dbReference>
<sequence length="280" mass="31482">MKFSLILCTLGRTDEVALFLESLSLQTYQNYELIIIDQNKDDRLKKILSDSSIQDSKILHIVQSVPGLSRARNVGIQHASGNIIAFPDDDCTYDIDVLEKVAFFFTHNSNKPLALSVNTRDINSSFSLIFSPKNECSFSKDKLLGCSFTLFFSKEASNMLFDERLGVGSGFIWGAAEENDFLYRFLTSGGEGYYLPSPTVFHPAKENDTLDVTRAYLYGGGFAAFRLKNNGLVRFIKSSLLIFVDIFKNLILGKWKKASFKFIFLLGYFVGGLAWKIANK</sequence>
<dbReference type="GO" id="GO:0016740">
    <property type="term" value="F:transferase activity"/>
    <property type="evidence" value="ECO:0007669"/>
    <property type="project" value="UniProtKB-KW"/>
</dbReference>
<evidence type="ECO:0000313" key="3">
    <source>
        <dbReference type="Proteomes" id="UP000254208"/>
    </source>
</evidence>